<feature type="signal peptide" evidence="2">
    <location>
        <begin position="1"/>
        <end position="22"/>
    </location>
</feature>
<organism evidence="3 4">
    <name type="scientific">Daphnia magna</name>
    <dbReference type="NCBI Taxonomy" id="35525"/>
    <lineage>
        <taxon>Eukaryota</taxon>
        <taxon>Metazoa</taxon>
        <taxon>Ecdysozoa</taxon>
        <taxon>Arthropoda</taxon>
        <taxon>Crustacea</taxon>
        <taxon>Branchiopoda</taxon>
        <taxon>Diplostraca</taxon>
        <taxon>Cladocera</taxon>
        <taxon>Anomopoda</taxon>
        <taxon>Daphniidae</taxon>
        <taxon>Daphnia</taxon>
    </lineage>
</organism>
<protein>
    <recommendedName>
        <fullName evidence="5">Receptor ligand binding region domain-containing protein</fullName>
    </recommendedName>
</protein>
<proteinExistence type="predicted"/>
<dbReference type="EMBL" id="JAOYFB010000004">
    <property type="protein sequence ID" value="KAK4014009.1"/>
    <property type="molecule type" value="Genomic_DNA"/>
</dbReference>
<evidence type="ECO:0000313" key="3">
    <source>
        <dbReference type="EMBL" id="KAK4014009.1"/>
    </source>
</evidence>
<evidence type="ECO:0000256" key="1">
    <source>
        <dbReference type="SAM" id="MobiDB-lite"/>
    </source>
</evidence>
<evidence type="ECO:0000256" key="2">
    <source>
        <dbReference type="SAM" id="SignalP"/>
    </source>
</evidence>
<evidence type="ECO:0000313" key="4">
    <source>
        <dbReference type="Proteomes" id="UP001234178"/>
    </source>
</evidence>
<dbReference type="Proteomes" id="UP001234178">
    <property type="component" value="Unassembled WGS sequence"/>
</dbReference>
<sequence>MAYQRLVLIISKLLFLLVMATGQPERGASARAGPPSVRVLAVFDASEMATMERVMQKTLIALNKEKTAWAAGWNRQNSGIGAAADVNISTSSASRGKRRKWLAGGGRLTVDSVTYSSQWWINQTADDLDRLIVSHRPVAILVLSADDYSVFRVALAASLFHVPVIGARAQRGLDDSSFRGDAKENARHGCNREK</sequence>
<keyword evidence="4" id="KW-1185">Reference proteome</keyword>
<keyword evidence="2" id="KW-0732">Signal</keyword>
<reference evidence="3 4" key="1">
    <citation type="journal article" date="2023" name="Nucleic Acids Res.">
        <title>The hologenome of Daphnia magna reveals possible DNA methylation and microbiome-mediated evolution of the host genome.</title>
        <authorList>
            <person name="Chaturvedi A."/>
            <person name="Li X."/>
            <person name="Dhandapani V."/>
            <person name="Marshall H."/>
            <person name="Kissane S."/>
            <person name="Cuenca-Cambronero M."/>
            <person name="Asole G."/>
            <person name="Calvet F."/>
            <person name="Ruiz-Romero M."/>
            <person name="Marangio P."/>
            <person name="Guigo R."/>
            <person name="Rago D."/>
            <person name="Mirbahai L."/>
            <person name="Eastwood N."/>
            <person name="Colbourne J.K."/>
            <person name="Zhou J."/>
            <person name="Mallon E."/>
            <person name="Orsini L."/>
        </authorList>
    </citation>
    <scope>NUCLEOTIDE SEQUENCE [LARGE SCALE GENOMIC DNA]</scope>
    <source>
        <strain evidence="3">LRV0_1</strain>
    </source>
</reference>
<accession>A0ABQ9ZM47</accession>
<evidence type="ECO:0008006" key="5">
    <source>
        <dbReference type="Google" id="ProtNLM"/>
    </source>
</evidence>
<gene>
    <name evidence="3" type="ORF">OUZ56_026555</name>
</gene>
<feature type="chain" id="PRO_5045789642" description="Receptor ligand binding region domain-containing protein" evidence="2">
    <location>
        <begin position="23"/>
        <end position="194"/>
    </location>
</feature>
<comment type="caution">
    <text evidence="3">The sequence shown here is derived from an EMBL/GenBank/DDBJ whole genome shotgun (WGS) entry which is preliminary data.</text>
</comment>
<feature type="region of interest" description="Disordered" evidence="1">
    <location>
        <begin position="174"/>
        <end position="194"/>
    </location>
</feature>
<name>A0ABQ9ZM47_9CRUS</name>